<dbReference type="PANTHER" id="PTHR33116:SF70">
    <property type="entry name" value="NON-LTR RETROELEMENT REVERSE TRANSCRIPTASE-LIKE PROTEIN"/>
    <property type="match status" value="1"/>
</dbReference>
<dbReference type="Proteomes" id="UP001497516">
    <property type="component" value="Chromosome 7"/>
</dbReference>
<proteinExistence type="predicted"/>
<sequence>MRQCLEDFCDSSGKKVNLNKSVLFVSPNIIRGKAQNLSTRANIPLTMDLGRYLGLNAIHGRVTKAHYKELVLHIEKKLATWKTNCLSLASRLTMDQQEVYLG</sequence>
<protein>
    <submittedName>
        <fullName evidence="1">Uncharacterized protein</fullName>
    </submittedName>
</protein>
<dbReference type="PANTHER" id="PTHR33116">
    <property type="entry name" value="REVERSE TRANSCRIPTASE ZINC-BINDING DOMAIN-CONTAINING PROTEIN-RELATED-RELATED"/>
    <property type="match status" value="1"/>
</dbReference>
<organism evidence="1 2">
    <name type="scientific">Linum trigynum</name>
    <dbReference type="NCBI Taxonomy" id="586398"/>
    <lineage>
        <taxon>Eukaryota</taxon>
        <taxon>Viridiplantae</taxon>
        <taxon>Streptophyta</taxon>
        <taxon>Embryophyta</taxon>
        <taxon>Tracheophyta</taxon>
        <taxon>Spermatophyta</taxon>
        <taxon>Magnoliopsida</taxon>
        <taxon>eudicotyledons</taxon>
        <taxon>Gunneridae</taxon>
        <taxon>Pentapetalae</taxon>
        <taxon>rosids</taxon>
        <taxon>fabids</taxon>
        <taxon>Malpighiales</taxon>
        <taxon>Linaceae</taxon>
        <taxon>Linum</taxon>
    </lineage>
</organism>
<name>A0AAV2FTP3_9ROSI</name>
<accession>A0AAV2FTP3</accession>
<dbReference type="AlphaFoldDB" id="A0AAV2FTP3"/>
<gene>
    <name evidence="1" type="ORF">LTRI10_LOCUS41765</name>
</gene>
<evidence type="ECO:0000313" key="2">
    <source>
        <dbReference type="Proteomes" id="UP001497516"/>
    </source>
</evidence>
<dbReference type="EMBL" id="OZ034820">
    <property type="protein sequence ID" value="CAL1401721.1"/>
    <property type="molecule type" value="Genomic_DNA"/>
</dbReference>
<keyword evidence="2" id="KW-1185">Reference proteome</keyword>
<reference evidence="1 2" key="1">
    <citation type="submission" date="2024-04" db="EMBL/GenBank/DDBJ databases">
        <authorList>
            <person name="Fracassetti M."/>
        </authorList>
    </citation>
    <scope>NUCLEOTIDE SEQUENCE [LARGE SCALE GENOMIC DNA]</scope>
</reference>
<evidence type="ECO:0000313" key="1">
    <source>
        <dbReference type="EMBL" id="CAL1401721.1"/>
    </source>
</evidence>